<dbReference type="Proteomes" id="UP000007726">
    <property type="component" value="Chromosome"/>
</dbReference>
<keyword evidence="1" id="KW-0238">DNA-binding</keyword>
<evidence type="ECO:0000313" key="2">
    <source>
        <dbReference type="EMBL" id="ACL22464.1"/>
    </source>
</evidence>
<dbReference type="GO" id="GO:0003677">
    <property type="term" value="F:DNA binding"/>
    <property type="evidence" value="ECO:0007669"/>
    <property type="project" value="UniProtKB-KW"/>
</dbReference>
<evidence type="ECO:0000256" key="1">
    <source>
        <dbReference type="ARBA" id="ARBA00023125"/>
    </source>
</evidence>
<proteinExistence type="predicted"/>
<evidence type="ECO:0000313" key="3">
    <source>
        <dbReference type="Proteomes" id="UP000007726"/>
    </source>
</evidence>
<dbReference type="HOGENOM" id="CLU_1370256_0_0_9"/>
<name>B8FVR2_DESHD</name>
<accession>B8FVR2</accession>
<dbReference type="RefSeq" id="WP_015945237.1">
    <property type="nucleotide sequence ID" value="NC_011830.1"/>
</dbReference>
<gene>
    <name evidence="2" type="ordered locus">Dhaf_4460</name>
</gene>
<reference evidence="2 3" key="1">
    <citation type="journal article" date="2012" name="BMC Microbiol.">
        <title>Genome sequence of Desulfitobacterium hafniense DCB-2, a Gram-positive anaerobe capable of dehalogenation and metal reduction.</title>
        <authorList>
            <person name="Kim S.H."/>
            <person name="Harzman C."/>
            <person name="Davis J.K."/>
            <person name="Hutcheson R."/>
            <person name="Broderick J.B."/>
            <person name="Marsh T.L."/>
            <person name="Tiedje J.M."/>
        </authorList>
    </citation>
    <scope>NUCLEOTIDE SEQUENCE [LARGE SCALE GENOMIC DNA]</scope>
    <source>
        <strain evidence="3">DSM 10664 / DCB-2</strain>
    </source>
</reference>
<dbReference type="KEGG" id="dhd:Dhaf_4460"/>
<protein>
    <submittedName>
        <fullName evidence="2">Uncharacterized protein</fullName>
    </submittedName>
</protein>
<sequence length="199" mass="23370">MPTFKISEDTRRELERFKEYMRKQEYSDASVSGYGTYLSRFLRQTELLQADTSKEAFEVFLETEKVNNSRTFKYCRAALSLYYMMVSGNRLKSSTETTSTPELAGQLQHFREYSLQIKHIKEDTANSEVNHVRRFLQHAFIHNPQGFAKGLTAEDIRKYAVERLATLSLEFDTSKTETIEFQGFERFIFGRATTINYLW</sequence>
<organism evidence="2 3">
    <name type="scientific">Desulfitobacterium hafniense (strain DSM 10664 / DCB-2)</name>
    <dbReference type="NCBI Taxonomy" id="272564"/>
    <lineage>
        <taxon>Bacteria</taxon>
        <taxon>Bacillati</taxon>
        <taxon>Bacillota</taxon>
        <taxon>Clostridia</taxon>
        <taxon>Eubacteriales</taxon>
        <taxon>Desulfitobacteriaceae</taxon>
        <taxon>Desulfitobacterium</taxon>
    </lineage>
</organism>
<dbReference type="AlphaFoldDB" id="B8FVR2"/>
<dbReference type="InterPro" id="IPR010998">
    <property type="entry name" value="Integrase_recombinase_N"/>
</dbReference>
<dbReference type="EMBL" id="CP001336">
    <property type="protein sequence ID" value="ACL22464.1"/>
    <property type="molecule type" value="Genomic_DNA"/>
</dbReference>
<dbReference type="Gene3D" id="1.10.150.130">
    <property type="match status" value="1"/>
</dbReference>